<organism evidence="1 2">
    <name type="scientific">Symbiodinium necroappetens</name>
    <dbReference type="NCBI Taxonomy" id="1628268"/>
    <lineage>
        <taxon>Eukaryota</taxon>
        <taxon>Sar</taxon>
        <taxon>Alveolata</taxon>
        <taxon>Dinophyceae</taxon>
        <taxon>Suessiales</taxon>
        <taxon>Symbiodiniaceae</taxon>
        <taxon>Symbiodinium</taxon>
    </lineage>
</organism>
<reference evidence="1" key="1">
    <citation type="submission" date="2021-02" db="EMBL/GenBank/DDBJ databases">
        <authorList>
            <person name="Dougan E. K."/>
            <person name="Rhodes N."/>
            <person name="Thang M."/>
            <person name="Chan C."/>
        </authorList>
    </citation>
    <scope>NUCLEOTIDE SEQUENCE</scope>
</reference>
<name>A0A813BG86_9DINO</name>
<accession>A0A813BG86</accession>
<gene>
    <name evidence="1" type="ORF">SNEC2469_LOCUS30230</name>
</gene>
<evidence type="ECO:0000313" key="1">
    <source>
        <dbReference type="EMBL" id="CAE7899652.1"/>
    </source>
</evidence>
<protein>
    <submittedName>
        <fullName evidence="1">Uncharacterized protein</fullName>
    </submittedName>
</protein>
<sequence>MDGTPFHGGFTLHHCSCGDEMLCTGNVSYGIGGWLSTVKQASTFSVLLSLPYANPIAAKKEIAEFVRTRGVAFGVLRAVIFMVKVPLAVMSVLVKVAQVDFITEKIVWDWSVWEYLALAGFINNLAGLRGDHDASRMTGMFLLLDHRDPEALQGIFFDKLAASAVEHYGVAGTMVVVGTLSTQDVCKLLNPRNCLENSRHEPDDQGMYEVLKPEVGPCLAVVPPEVGP</sequence>
<keyword evidence="2" id="KW-1185">Reference proteome</keyword>
<evidence type="ECO:0000313" key="2">
    <source>
        <dbReference type="Proteomes" id="UP000601435"/>
    </source>
</evidence>
<proteinExistence type="predicted"/>
<dbReference type="OrthoDB" id="416950at2759"/>
<dbReference type="EMBL" id="CAJNJA010069980">
    <property type="protein sequence ID" value="CAE7899652.1"/>
    <property type="molecule type" value="Genomic_DNA"/>
</dbReference>
<comment type="caution">
    <text evidence="1">The sequence shown here is derived from an EMBL/GenBank/DDBJ whole genome shotgun (WGS) entry which is preliminary data.</text>
</comment>
<dbReference type="AlphaFoldDB" id="A0A813BG86"/>
<dbReference type="Proteomes" id="UP000601435">
    <property type="component" value="Unassembled WGS sequence"/>
</dbReference>